<sequence length="251" mass="29131">MGDFNVPDIHWPNLTAQSSHGRALIDACREFSLKQIVDVPTRNENAIDLVFLSVSVPYSSMESICGPTDTCDHHGVQLRATIIRKNNPRLVRRLRRKFDDTNNEALRAELSNTDWNFLFAAKVPSEQAEAFEDAMLPAARKFHRVVSVRQRFGQVEYPPFVTRALSRRDVAFRKLEACLDYTEQNKLKARWKLFSRNADMKAKRYQQHLVMQAATSTRNPKSFGDWAKRPSMFRVFLPYGMTRKRARIRLQ</sequence>
<reference evidence="1 2" key="1">
    <citation type="journal article" date="2016" name="Nat. Commun.">
        <title>Extremotolerant tardigrade genome and improved radiotolerance of human cultured cells by tardigrade-unique protein.</title>
        <authorList>
            <person name="Hashimoto T."/>
            <person name="Horikawa D.D."/>
            <person name="Saito Y."/>
            <person name="Kuwahara H."/>
            <person name="Kozuka-Hata H."/>
            <person name="Shin-I T."/>
            <person name="Minakuchi Y."/>
            <person name="Ohishi K."/>
            <person name="Motoyama A."/>
            <person name="Aizu T."/>
            <person name="Enomoto A."/>
            <person name="Kondo K."/>
            <person name="Tanaka S."/>
            <person name="Hara Y."/>
            <person name="Koshikawa S."/>
            <person name="Sagara H."/>
            <person name="Miura T."/>
            <person name="Yokobori S."/>
            <person name="Miyagawa K."/>
            <person name="Suzuki Y."/>
            <person name="Kubo T."/>
            <person name="Oyama M."/>
            <person name="Kohara Y."/>
            <person name="Fujiyama A."/>
            <person name="Arakawa K."/>
            <person name="Katayama T."/>
            <person name="Toyoda A."/>
            <person name="Kunieda T."/>
        </authorList>
    </citation>
    <scope>NUCLEOTIDE SEQUENCE [LARGE SCALE GENOMIC DNA]</scope>
    <source>
        <strain evidence="1 2">YOKOZUNA-1</strain>
    </source>
</reference>
<dbReference type="GO" id="GO:0007508">
    <property type="term" value="P:larval heart development"/>
    <property type="evidence" value="ECO:0007669"/>
    <property type="project" value="TreeGrafter"/>
</dbReference>
<comment type="caution">
    <text evidence="1">The sequence shown here is derived from an EMBL/GenBank/DDBJ whole genome shotgun (WGS) entry which is preliminary data.</text>
</comment>
<organism evidence="1 2">
    <name type="scientific">Ramazzottius varieornatus</name>
    <name type="common">Water bear</name>
    <name type="synonym">Tardigrade</name>
    <dbReference type="NCBI Taxonomy" id="947166"/>
    <lineage>
        <taxon>Eukaryota</taxon>
        <taxon>Metazoa</taxon>
        <taxon>Ecdysozoa</taxon>
        <taxon>Tardigrada</taxon>
        <taxon>Eutardigrada</taxon>
        <taxon>Parachela</taxon>
        <taxon>Hypsibioidea</taxon>
        <taxon>Ramazzottiidae</taxon>
        <taxon>Ramazzottius</taxon>
    </lineage>
</organism>
<proteinExistence type="predicted"/>
<dbReference type="Gene3D" id="3.60.10.10">
    <property type="entry name" value="Endonuclease/exonuclease/phosphatase"/>
    <property type="match status" value="1"/>
</dbReference>
<evidence type="ECO:0000313" key="2">
    <source>
        <dbReference type="Proteomes" id="UP000186922"/>
    </source>
</evidence>
<keyword evidence="2" id="KW-1185">Reference proteome</keyword>
<dbReference type="OrthoDB" id="6157682at2759"/>
<evidence type="ECO:0000313" key="1">
    <source>
        <dbReference type="EMBL" id="GAU95358.1"/>
    </source>
</evidence>
<accession>A0A1D1VA14</accession>
<dbReference type="STRING" id="947166.A0A1D1VA14"/>
<dbReference type="AlphaFoldDB" id="A0A1D1VA14"/>
<dbReference type="PANTHER" id="PTHR33395">
    <property type="entry name" value="TRANSCRIPTASE, PUTATIVE-RELATED-RELATED"/>
    <property type="match status" value="1"/>
</dbReference>
<gene>
    <name evidence="1" type="primary">RvY_06988-1</name>
    <name evidence="1" type="synonym">RvY_06988.1</name>
    <name evidence="1" type="ORF">RvY_06988</name>
</gene>
<dbReference type="GO" id="GO:0031012">
    <property type="term" value="C:extracellular matrix"/>
    <property type="evidence" value="ECO:0007669"/>
    <property type="project" value="TreeGrafter"/>
</dbReference>
<dbReference type="GO" id="GO:0061343">
    <property type="term" value="P:cell adhesion involved in heart morphogenesis"/>
    <property type="evidence" value="ECO:0007669"/>
    <property type="project" value="TreeGrafter"/>
</dbReference>
<protein>
    <submittedName>
        <fullName evidence="1">Uncharacterized protein</fullName>
    </submittedName>
</protein>
<name>A0A1D1VA14_RAMVA</name>
<dbReference type="PANTHER" id="PTHR33395:SF22">
    <property type="entry name" value="REVERSE TRANSCRIPTASE DOMAIN-CONTAINING PROTEIN"/>
    <property type="match status" value="1"/>
</dbReference>
<dbReference type="Proteomes" id="UP000186922">
    <property type="component" value="Unassembled WGS sequence"/>
</dbReference>
<dbReference type="InterPro" id="IPR036691">
    <property type="entry name" value="Endo/exonu/phosph_ase_sf"/>
</dbReference>
<dbReference type="EMBL" id="BDGG01000003">
    <property type="protein sequence ID" value="GAU95358.1"/>
    <property type="molecule type" value="Genomic_DNA"/>
</dbReference>